<feature type="region of interest" description="Disordered" evidence="1">
    <location>
        <begin position="200"/>
        <end position="258"/>
    </location>
</feature>
<evidence type="ECO:0000256" key="1">
    <source>
        <dbReference type="SAM" id="MobiDB-lite"/>
    </source>
</evidence>
<sequence>MRPLQPRAWLSGLGQASRSPWRHESVSSISSSVRSPAEAEAQPAESGLGDAQFLQLLSKSFRPAQIGDSAPATRPLLANLPAAADLMEQAVPQTPTAEPVYDLPTFMASNYPHAGVHPRNPAYDWRVWARSNLSVAPRASSAPQQQQQRLDAQQQLALLLQVDAHMQLPASREVITRLAKLELAHLWHYQQQQLMQAGAPATSASLGESAGSKEQQQQAAPSAATAAATPSSSSAATATASSPPAAAAPAAKAAETEVAADDDDIFAAADRKARERRAAAEAAAAAAVQQQAAAGGETAAVQSSKDPFSSLPPEVQLRLRELQRRAEAFGGKRGSLADVVRGVAEAFDGRVPSDLAPSPSPDLGDASAWLAPAAAPIASGRPGSGNPADVALLQQQQANPSASYWADHPMMSYTDLIVALAHREGAAARRAAAAGPAGSASIAAAVASLSASLPRAGSSSSSAAPPATPVLSLLLDYLGTKYQDLLHAWEVAARLEAAAARSQRAAARQSATVAVPATPEAALQQLLPPTLAAELERTWASDGSSSSASSSLSTWQQAREELLRQAAKVGAAGAAAVGESDPRVAAERAMAPLLAAAAAKHRALLGGDEPVAASVSGSGVGSVGEGSAAASAVGAAGAAGVVCFRETLVLDASSAFDDGSHDPRVTLEFSPARLAAASPALGGTWGAAFLRRLLAQPVWAEAAGSTSRPMGRKRRSDVARSAAMAAAYPLDVDRSYCRHTDTAVLSTARYGSREANRKLLLEHYAALLRATAVAAGGSAQ</sequence>
<feature type="compositionally biased region" description="Polar residues" evidence="1">
    <location>
        <begin position="202"/>
        <end position="218"/>
    </location>
</feature>
<feature type="compositionally biased region" description="Low complexity" evidence="1">
    <location>
        <begin position="26"/>
        <end position="45"/>
    </location>
</feature>
<feature type="region of interest" description="Disordered" evidence="1">
    <location>
        <begin position="1"/>
        <end position="47"/>
    </location>
</feature>
<evidence type="ECO:0000313" key="3">
    <source>
        <dbReference type="Proteomes" id="UP001054857"/>
    </source>
</evidence>
<gene>
    <name evidence="2" type="ORF">Agub_g3855</name>
</gene>
<evidence type="ECO:0000313" key="2">
    <source>
        <dbReference type="EMBL" id="GFR42864.1"/>
    </source>
</evidence>
<name>A0AAD3DKK1_9CHLO</name>
<feature type="compositionally biased region" description="Low complexity" evidence="1">
    <location>
        <begin position="219"/>
        <end position="257"/>
    </location>
</feature>
<proteinExistence type="predicted"/>
<reference evidence="2 3" key="1">
    <citation type="journal article" date="2021" name="Sci. Rep.">
        <title>Genome sequencing of the multicellular alga Astrephomene provides insights into convergent evolution of germ-soma differentiation.</title>
        <authorList>
            <person name="Yamashita S."/>
            <person name="Yamamoto K."/>
            <person name="Matsuzaki R."/>
            <person name="Suzuki S."/>
            <person name="Yamaguchi H."/>
            <person name="Hirooka S."/>
            <person name="Minakuchi Y."/>
            <person name="Miyagishima S."/>
            <person name="Kawachi M."/>
            <person name="Toyoda A."/>
            <person name="Nozaki H."/>
        </authorList>
    </citation>
    <scope>NUCLEOTIDE SEQUENCE [LARGE SCALE GENOMIC DNA]</scope>
    <source>
        <strain evidence="2 3">NIES-4017</strain>
    </source>
</reference>
<organism evidence="2 3">
    <name type="scientific">Astrephomene gubernaculifera</name>
    <dbReference type="NCBI Taxonomy" id="47775"/>
    <lineage>
        <taxon>Eukaryota</taxon>
        <taxon>Viridiplantae</taxon>
        <taxon>Chlorophyta</taxon>
        <taxon>core chlorophytes</taxon>
        <taxon>Chlorophyceae</taxon>
        <taxon>CS clade</taxon>
        <taxon>Chlamydomonadales</taxon>
        <taxon>Astrephomenaceae</taxon>
        <taxon>Astrephomene</taxon>
    </lineage>
</organism>
<dbReference type="Proteomes" id="UP001054857">
    <property type="component" value="Unassembled WGS sequence"/>
</dbReference>
<accession>A0AAD3DKK1</accession>
<keyword evidence="3" id="KW-1185">Reference proteome</keyword>
<dbReference type="EMBL" id="BMAR01000004">
    <property type="protein sequence ID" value="GFR42864.1"/>
    <property type="molecule type" value="Genomic_DNA"/>
</dbReference>
<protein>
    <submittedName>
        <fullName evidence="2">Uncharacterized protein</fullName>
    </submittedName>
</protein>
<dbReference type="AlphaFoldDB" id="A0AAD3DKK1"/>
<comment type="caution">
    <text evidence="2">The sequence shown here is derived from an EMBL/GenBank/DDBJ whole genome shotgun (WGS) entry which is preliminary data.</text>
</comment>